<evidence type="ECO:0000256" key="4">
    <source>
        <dbReference type="ARBA" id="ARBA00022989"/>
    </source>
</evidence>
<evidence type="ECO:0000313" key="12">
    <source>
        <dbReference type="EMBL" id="CAD2167865.1"/>
    </source>
</evidence>
<proteinExistence type="predicted"/>
<dbReference type="Proteomes" id="UP000580250">
    <property type="component" value="Unassembled WGS sequence"/>
</dbReference>
<dbReference type="EMBL" id="CAJEWN010000133">
    <property type="protein sequence ID" value="CAD2167865.1"/>
    <property type="molecule type" value="Genomic_DNA"/>
</dbReference>
<dbReference type="InterPro" id="IPR013568">
    <property type="entry name" value="SEFIR_dom"/>
</dbReference>
<dbReference type="OrthoDB" id="5855369at2759"/>
<evidence type="ECO:0000256" key="1">
    <source>
        <dbReference type="ARBA" id="ARBA00004479"/>
    </source>
</evidence>
<comment type="caution">
    <text evidence="12">The sequence shown here is derived from an EMBL/GenBank/DDBJ whole genome shotgun (WGS) entry which is preliminary data.</text>
</comment>
<name>A0A6V7V0H2_MELEN</name>
<sequence length="792" mass="92505">MQFGVLFLLLILFFNQISHFASNDCYHEFIVFSLDNQQNNTFEKDFTFLDDSKSCDQFLTNLLPVEDDKDGRKQIPNCPDDLLEVDLMPYSVFPDGQNILPYVKLNISFAARSSKIQEIYFQFRCLYSPNKEDYLCHKQEILIRKWGRMIWPCRRLGIGDYFKDKDELAIFFSYTCYNLFSLSQYLLDIFVIKNHDGSLCRKTFLLTTPLERQLDPKIAYFYSGNGKWPEFLQQNHLARWSPLIYVDLSYSDEILVNLSPMRWIWPSRDVNLSIFSVYDFDDFSHQNKTKNEKHLLVANERIHPQKYDKNSLFVNLFESKQHWRKYWKNVDSGKYILYAFLDNNQCELVCDKNSFAGKNCIECPHTALNFTLFESKYSNEWKRRKTLILISKYAVLLLLAAILITSILFLSLRFWRQRALQRRQPQSVELTKRPKVLILYTDDCQQHTDTVMALCKILEENANAICFVDQKEFLQNPTVRPGVWLVEKLGECDFVLTIFSECSRHVMAGQKLAQRRHFSDYFNCAVRFVISKINDIASNEGLVKNGVIISRRRTTSKHQRTDSTLKNGGIPSHDSPKDSTSETCENSTSSRLNQFAFARFSYSPSNSIPPFFKSTLFCAGFGSLILPQNIGHLIAWIHGILNDKKDLLNETEKNNRFEHQADLSPLNDAIEEFKRFELENPNWMNERFDIGKDKKGEEQDDSVSNELPQVNQHLHIPNFAERAEIAERYGLLGLDENDEEMDEENNEDLNEIRNDTGLPQSLHTQRIGPKRYELIGRLEDYDSSSNNSLNEQ</sequence>
<feature type="compositionally biased region" description="Acidic residues" evidence="8">
    <location>
        <begin position="735"/>
        <end position="749"/>
    </location>
</feature>
<dbReference type="AlphaFoldDB" id="A0A6V7V0H2"/>
<keyword evidence="4 9" id="KW-1133">Transmembrane helix</keyword>
<keyword evidence="3 10" id="KW-0732">Signal</keyword>
<dbReference type="InterPro" id="IPR039465">
    <property type="entry name" value="IL-17_rcpt-like"/>
</dbReference>
<organism evidence="12 13">
    <name type="scientific">Meloidogyne enterolobii</name>
    <name type="common">Root-knot nematode worm</name>
    <name type="synonym">Meloidogyne mayaguensis</name>
    <dbReference type="NCBI Taxonomy" id="390850"/>
    <lineage>
        <taxon>Eukaryota</taxon>
        <taxon>Metazoa</taxon>
        <taxon>Ecdysozoa</taxon>
        <taxon>Nematoda</taxon>
        <taxon>Chromadorea</taxon>
        <taxon>Rhabditida</taxon>
        <taxon>Tylenchina</taxon>
        <taxon>Tylenchomorpha</taxon>
        <taxon>Tylenchoidea</taxon>
        <taxon>Meloidogynidae</taxon>
        <taxon>Meloidogyninae</taxon>
        <taxon>Meloidogyne</taxon>
    </lineage>
</organism>
<evidence type="ECO:0000256" key="9">
    <source>
        <dbReference type="SAM" id="Phobius"/>
    </source>
</evidence>
<evidence type="ECO:0000259" key="11">
    <source>
        <dbReference type="Pfam" id="PF08357"/>
    </source>
</evidence>
<gene>
    <name evidence="12" type="ORF">MENT_LOCUS19177</name>
</gene>
<dbReference type="GO" id="GO:0016020">
    <property type="term" value="C:membrane"/>
    <property type="evidence" value="ECO:0007669"/>
    <property type="project" value="UniProtKB-SubCell"/>
</dbReference>
<evidence type="ECO:0000256" key="8">
    <source>
        <dbReference type="SAM" id="MobiDB-lite"/>
    </source>
</evidence>
<feature type="chain" id="PRO_5027619224" description="SEFIR domain-containing protein" evidence="10">
    <location>
        <begin position="21"/>
        <end position="792"/>
    </location>
</feature>
<evidence type="ECO:0000313" key="13">
    <source>
        <dbReference type="Proteomes" id="UP000580250"/>
    </source>
</evidence>
<protein>
    <recommendedName>
        <fullName evidence="11">SEFIR domain-containing protein</fullName>
    </recommendedName>
</protein>
<dbReference type="GO" id="GO:0030368">
    <property type="term" value="F:interleukin-17 receptor activity"/>
    <property type="evidence" value="ECO:0007669"/>
    <property type="project" value="InterPro"/>
</dbReference>
<dbReference type="Gene3D" id="3.40.50.11530">
    <property type="match status" value="1"/>
</dbReference>
<dbReference type="PANTHER" id="PTHR15583">
    <property type="entry name" value="INTERLEUKIN-17 RECEPTOR"/>
    <property type="match status" value="1"/>
</dbReference>
<evidence type="ECO:0000256" key="6">
    <source>
        <dbReference type="ARBA" id="ARBA00023170"/>
    </source>
</evidence>
<feature type="region of interest" description="Disordered" evidence="8">
    <location>
        <begin position="734"/>
        <end position="768"/>
    </location>
</feature>
<accession>A0A6V7V0H2</accession>
<keyword evidence="5 9" id="KW-0472">Membrane</keyword>
<dbReference type="Pfam" id="PF08357">
    <property type="entry name" value="SEFIR"/>
    <property type="match status" value="1"/>
</dbReference>
<feature type="domain" description="SEFIR" evidence="11">
    <location>
        <begin position="434"/>
        <end position="534"/>
    </location>
</feature>
<evidence type="ECO:0000256" key="2">
    <source>
        <dbReference type="ARBA" id="ARBA00022692"/>
    </source>
</evidence>
<feature type="region of interest" description="Disordered" evidence="8">
    <location>
        <begin position="553"/>
        <end position="586"/>
    </location>
</feature>
<comment type="subcellular location">
    <subcellularLocation>
        <location evidence="1">Membrane</location>
        <topology evidence="1">Single-pass type I membrane protein</topology>
    </subcellularLocation>
</comment>
<evidence type="ECO:0000256" key="5">
    <source>
        <dbReference type="ARBA" id="ARBA00023136"/>
    </source>
</evidence>
<evidence type="ECO:0000256" key="7">
    <source>
        <dbReference type="ARBA" id="ARBA00023180"/>
    </source>
</evidence>
<keyword evidence="6" id="KW-0675">Receptor</keyword>
<keyword evidence="2 9" id="KW-0812">Transmembrane</keyword>
<keyword evidence="7" id="KW-0325">Glycoprotein</keyword>
<evidence type="ECO:0000256" key="3">
    <source>
        <dbReference type="ARBA" id="ARBA00022729"/>
    </source>
</evidence>
<dbReference type="PANTHER" id="PTHR15583:SF7">
    <property type="entry name" value="INTERLEUKIN CYTOKINE RECEPTOR-RELATED PROTEIN 2"/>
    <property type="match status" value="1"/>
</dbReference>
<feature type="transmembrane region" description="Helical" evidence="9">
    <location>
        <begin position="393"/>
        <end position="415"/>
    </location>
</feature>
<evidence type="ECO:0000256" key="10">
    <source>
        <dbReference type="SAM" id="SignalP"/>
    </source>
</evidence>
<reference evidence="12 13" key="1">
    <citation type="submission" date="2020-08" db="EMBL/GenBank/DDBJ databases">
        <authorList>
            <person name="Koutsovoulos G."/>
            <person name="Danchin GJ E."/>
        </authorList>
    </citation>
    <scope>NUCLEOTIDE SEQUENCE [LARGE SCALE GENOMIC DNA]</scope>
</reference>
<feature type="signal peptide" evidence="10">
    <location>
        <begin position="1"/>
        <end position="20"/>
    </location>
</feature>